<comment type="caution">
    <text evidence="3">The sequence shown here is derived from an EMBL/GenBank/DDBJ whole genome shotgun (WGS) entry which is preliminary data.</text>
</comment>
<evidence type="ECO:0000256" key="1">
    <source>
        <dbReference type="PROSITE-ProRule" id="PRU00023"/>
    </source>
</evidence>
<organism evidence="3 4">
    <name type="scientific">Sporothrix stenoceras</name>
    <dbReference type="NCBI Taxonomy" id="5173"/>
    <lineage>
        <taxon>Eukaryota</taxon>
        <taxon>Fungi</taxon>
        <taxon>Dikarya</taxon>
        <taxon>Ascomycota</taxon>
        <taxon>Pezizomycotina</taxon>
        <taxon>Sordariomycetes</taxon>
        <taxon>Sordariomycetidae</taxon>
        <taxon>Ophiostomatales</taxon>
        <taxon>Ophiostomataceae</taxon>
        <taxon>Sporothrix</taxon>
    </lineage>
</organism>
<dbReference type="EMBL" id="JAWCUI010000015">
    <property type="protein sequence ID" value="KAL1898534.1"/>
    <property type="molecule type" value="Genomic_DNA"/>
</dbReference>
<keyword evidence="1" id="KW-0040">ANK repeat</keyword>
<evidence type="ECO:0000313" key="3">
    <source>
        <dbReference type="EMBL" id="KAL1898534.1"/>
    </source>
</evidence>
<dbReference type="Pfam" id="PF00023">
    <property type="entry name" value="Ank"/>
    <property type="match status" value="1"/>
</dbReference>
<evidence type="ECO:0000313" key="4">
    <source>
        <dbReference type="Proteomes" id="UP001583186"/>
    </source>
</evidence>
<evidence type="ECO:0000256" key="2">
    <source>
        <dbReference type="SAM" id="MobiDB-lite"/>
    </source>
</evidence>
<dbReference type="Gene3D" id="1.25.40.20">
    <property type="entry name" value="Ankyrin repeat-containing domain"/>
    <property type="match status" value="1"/>
</dbReference>
<reference evidence="3 4" key="1">
    <citation type="journal article" date="2024" name="IMA Fungus">
        <title>IMA Genome - F19 : A genome assembly and annotation guide to empower mycologists, including annotated draft genome sequences of Ceratocystis pirilliformis, Diaporthe australafricana, Fusarium ophioides, Paecilomyces lecythidis, and Sporothrix stenoceras.</title>
        <authorList>
            <person name="Aylward J."/>
            <person name="Wilson A.M."/>
            <person name="Visagie C.M."/>
            <person name="Spraker J."/>
            <person name="Barnes I."/>
            <person name="Buitendag C."/>
            <person name="Ceriani C."/>
            <person name="Del Mar Angel L."/>
            <person name="du Plessis D."/>
            <person name="Fuchs T."/>
            <person name="Gasser K."/>
            <person name="Kramer D."/>
            <person name="Li W."/>
            <person name="Munsamy K."/>
            <person name="Piso A."/>
            <person name="Price J.L."/>
            <person name="Sonnekus B."/>
            <person name="Thomas C."/>
            <person name="van der Nest A."/>
            <person name="van Dijk A."/>
            <person name="van Heerden A."/>
            <person name="van Vuuren N."/>
            <person name="Yilmaz N."/>
            <person name="Duong T.A."/>
            <person name="van der Merwe N.A."/>
            <person name="Wingfield M.J."/>
            <person name="Wingfield B.D."/>
        </authorList>
    </citation>
    <scope>NUCLEOTIDE SEQUENCE [LARGE SCALE GENOMIC DNA]</scope>
    <source>
        <strain evidence="3 4">CMW 5346</strain>
    </source>
</reference>
<dbReference type="PROSITE" id="PS50088">
    <property type="entry name" value="ANK_REPEAT"/>
    <property type="match status" value="1"/>
</dbReference>
<dbReference type="InterPro" id="IPR002110">
    <property type="entry name" value="Ankyrin_rpt"/>
</dbReference>
<sequence>MRRIAIVRILLAHGANMQVPNKSFERVGQTVQGAFDTSIEHGEREGNLRPLVYRPGGIGNALIQALARPEGGDVRLTRMLIDEVGIDIHKGYFFATAAFDSRGCNGVADDVDDENVKLDMDAEFKKYKAMYEVDPVAVHAANKAAVNAAAAAERLLKGPGQGPDTYLTPLAAAALFRNAAGIPETMLNAKNGVDGNDGNDGADATTTAVLAETTAMRPLYAVMIGRRYEFKRAPFFREPELYRDGILYREAGANDDRAAVRKRDGLPDELLEKQLEIQADKEIADEDTLHPWARAAHQTEAAQKAYLDDCVATVQLLTADRAVCAATINATHPYNGLLYIPLTGRCDCGGGGLSPPSYRPEIVAIDASIGAGGMTLLQRDLLGPDTDDVERLARIHEVDADGNTALHWAIGYNLPHAQAALLELGARSDARNNVGEVPRQGTPPTTTRLDKYARHLE</sequence>
<proteinExistence type="predicted"/>
<protein>
    <recommendedName>
        <fullName evidence="5">Ankyrin repeat protein</fullName>
    </recommendedName>
</protein>
<dbReference type="Proteomes" id="UP001583186">
    <property type="component" value="Unassembled WGS sequence"/>
</dbReference>
<keyword evidence="4" id="KW-1185">Reference proteome</keyword>
<feature type="compositionally biased region" description="Basic and acidic residues" evidence="2">
    <location>
        <begin position="448"/>
        <end position="457"/>
    </location>
</feature>
<gene>
    <name evidence="3" type="ORF">Sste5346_003438</name>
</gene>
<dbReference type="SUPFAM" id="SSF48403">
    <property type="entry name" value="Ankyrin repeat"/>
    <property type="match status" value="1"/>
</dbReference>
<name>A0ABR3ZG62_9PEZI</name>
<dbReference type="InterPro" id="IPR036770">
    <property type="entry name" value="Ankyrin_rpt-contain_sf"/>
</dbReference>
<feature type="repeat" description="ANK" evidence="1">
    <location>
        <begin position="401"/>
        <end position="433"/>
    </location>
</feature>
<feature type="region of interest" description="Disordered" evidence="2">
    <location>
        <begin position="432"/>
        <end position="457"/>
    </location>
</feature>
<evidence type="ECO:0008006" key="5">
    <source>
        <dbReference type="Google" id="ProtNLM"/>
    </source>
</evidence>
<accession>A0ABR3ZG62</accession>